<dbReference type="GO" id="GO:0005840">
    <property type="term" value="C:ribosome"/>
    <property type="evidence" value="ECO:0007669"/>
    <property type="project" value="UniProtKB-KW"/>
</dbReference>
<reference evidence="5" key="3">
    <citation type="submission" date="2025-09" db="UniProtKB">
        <authorList>
            <consortium name="Ensembl"/>
        </authorList>
    </citation>
    <scope>IDENTIFICATION</scope>
</reference>
<evidence type="ECO:0000256" key="2">
    <source>
        <dbReference type="ARBA" id="ARBA00022980"/>
    </source>
</evidence>
<keyword evidence="2" id="KW-0687">Ribonucleoprotein</keyword>
<dbReference type="AlphaFoldDB" id="A0A452FQ98"/>
<dbReference type="Pfam" id="PF00400">
    <property type="entry name" value="WD40"/>
    <property type="match status" value="2"/>
</dbReference>
<dbReference type="Ensembl" id="ENSCHIT00000034376.1">
    <property type="protein sequence ID" value="ENSCHIP00000026511.1"/>
    <property type="gene ID" value="ENSCHIG00000022825.1"/>
</dbReference>
<keyword evidence="6" id="KW-1185">Reference proteome</keyword>
<reference evidence="5" key="2">
    <citation type="submission" date="2025-08" db="UniProtKB">
        <authorList>
            <consortium name="Ensembl"/>
        </authorList>
    </citation>
    <scope>IDENTIFICATION</scope>
</reference>
<dbReference type="SUPFAM" id="SSF50978">
    <property type="entry name" value="WD40 repeat-like"/>
    <property type="match status" value="1"/>
</dbReference>
<proteinExistence type="inferred from homology"/>
<dbReference type="InterPro" id="IPR036322">
    <property type="entry name" value="WD40_repeat_dom_sf"/>
</dbReference>
<evidence type="ECO:0000256" key="1">
    <source>
        <dbReference type="ARBA" id="ARBA00007253"/>
    </source>
</evidence>
<dbReference type="InterPro" id="IPR001680">
    <property type="entry name" value="WD40_rpt"/>
</dbReference>
<evidence type="ECO:0000313" key="6">
    <source>
        <dbReference type="Proteomes" id="UP000291000"/>
    </source>
</evidence>
<dbReference type="GeneTree" id="ENSGT00940000154461"/>
<keyword evidence="3" id="KW-0217">Developmental protein</keyword>
<reference evidence="5 6" key="1">
    <citation type="submission" date="2016-04" db="EMBL/GenBank/DDBJ databases">
        <title>Polished mammalian reference genomes with single-molecule sequencing and chromosome conformation capture applied to the Capra hircus genome.</title>
        <authorList>
            <person name="Bickhart D.M."/>
            <person name="Koren S."/>
            <person name="Rosen B."/>
            <person name="Hastie A."/>
            <person name="Liachko I."/>
            <person name="Sullivan S.T."/>
            <person name="Burton J."/>
            <person name="Sayre B.L."/>
            <person name="Huson H.J."/>
            <person name="Lee J."/>
            <person name="Lam E."/>
            <person name="Kelley C.M."/>
            <person name="Hutchison J.L."/>
            <person name="Zhou Y."/>
            <person name="Sun J."/>
            <person name="Crisa A."/>
            <person name="Schwartz J.C."/>
            <person name="Hammond J.A."/>
            <person name="Schroeder S.G."/>
            <person name="Liu G.E."/>
            <person name="Dunham M."/>
            <person name="Shendure J."/>
            <person name="Sonstegard T.S."/>
            <person name="Phillippy A.M."/>
            <person name="Van Tassell C.P."/>
            <person name="Smith T.P."/>
        </authorList>
    </citation>
    <scope>NUCLEOTIDE SEQUENCE [LARGE SCALE GENOMIC DNA]</scope>
</reference>
<dbReference type="EMBL" id="LWLT01000006">
    <property type="status" value="NOT_ANNOTATED_CDS"/>
    <property type="molecule type" value="Genomic_DNA"/>
</dbReference>
<comment type="similarity">
    <text evidence="1">Belongs to the WD repeat G protein beta family. Ribosomal protein RACK1 subfamily.</text>
</comment>
<name>A0A452FQ98_CAPHI</name>
<dbReference type="Proteomes" id="UP000291000">
    <property type="component" value="Chromosome 6"/>
</dbReference>
<protein>
    <recommendedName>
        <fullName evidence="4">Small ribosomal subunit protein RACK1</fullName>
    </recommendedName>
</protein>
<evidence type="ECO:0000313" key="5">
    <source>
        <dbReference type="Ensembl" id="ENSCHIP00000026511.1"/>
    </source>
</evidence>
<dbReference type="OMA" id="CCHRPSI"/>
<evidence type="ECO:0000256" key="4">
    <source>
        <dbReference type="ARBA" id="ARBA00035297"/>
    </source>
</evidence>
<dbReference type="GO" id="GO:0007369">
    <property type="term" value="P:gastrulation"/>
    <property type="evidence" value="ECO:0007669"/>
    <property type="project" value="UniProtKB-KW"/>
</dbReference>
<dbReference type="InterPro" id="IPR015943">
    <property type="entry name" value="WD40/YVTN_repeat-like_dom_sf"/>
</dbReference>
<keyword evidence="2" id="KW-0689">Ribosomal protein</keyword>
<accession>A0A452FQ98</accession>
<organism evidence="5 6">
    <name type="scientific">Capra hircus</name>
    <name type="common">Goat</name>
    <dbReference type="NCBI Taxonomy" id="9925"/>
    <lineage>
        <taxon>Eukaryota</taxon>
        <taxon>Metazoa</taxon>
        <taxon>Chordata</taxon>
        <taxon>Craniata</taxon>
        <taxon>Vertebrata</taxon>
        <taxon>Euteleostomi</taxon>
        <taxon>Mammalia</taxon>
        <taxon>Eutheria</taxon>
        <taxon>Laurasiatheria</taxon>
        <taxon>Artiodactyla</taxon>
        <taxon>Ruminantia</taxon>
        <taxon>Pecora</taxon>
        <taxon>Bovidae</taxon>
        <taxon>Caprinae</taxon>
        <taxon>Capra</taxon>
    </lineage>
</organism>
<dbReference type="STRING" id="9925.ENSCHIP00000026511"/>
<dbReference type="PANTHER" id="PTHR19868">
    <property type="entry name" value="RECEPTOR FOR ACTIVATED PROTEIN KINASE C RACK1"/>
    <property type="match status" value="1"/>
</dbReference>
<dbReference type="GO" id="GO:0043022">
    <property type="term" value="F:ribosome binding"/>
    <property type="evidence" value="ECO:0007669"/>
    <property type="project" value="InterPro"/>
</dbReference>
<dbReference type="InterPro" id="IPR045223">
    <property type="entry name" value="RACK1-like"/>
</dbReference>
<keyword evidence="3" id="KW-0306">Gastrulation</keyword>
<sequence>KHLYTLDGEDIISALCFSTSHCWLCAAMGPSIKIWDLEQDIIGTSRKREPSQCISLAWSADGQLLFVGYMYSQVCMWQVTIGTC</sequence>
<evidence type="ECO:0000256" key="3">
    <source>
        <dbReference type="ARBA" id="ARBA00023218"/>
    </source>
</evidence>
<dbReference type="Gene3D" id="2.130.10.10">
    <property type="entry name" value="YVTN repeat-like/Quinoprotein amine dehydrogenase"/>
    <property type="match status" value="1"/>
</dbReference>
<dbReference type="GO" id="GO:0045182">
    <property type="term" value="F:translation regulator activity"/>
    <property type="evidence" value="ECO:0007669"/>
    <property type="project" value="InterPro"/>
</dbReference>